<proteinExistence type="predicted"/>
<protein>
    <submittedName>
        <fullName evidence="1">Uncharacterized protein</fullName>
    </submittedName>
</protein>
<sequence>MDDIIRTTRTAKPTPAALAGIQKSKNYYDLLDKISKRFYVQISDSTDMTLANCVRIILNKLAYIHCTVHFKTLLVPPQKFKTFLKLDFNFKICMYAYSVVCRLENLPLHYSVTIFHDRIAFEFQFKRNTIKSYEYKTMNEIKHTKEICQTTDHNNESGHTINKYYITHSLEVKDFNNHNCDLIVIYKK</sequence>
<organism evidence="1 2">
    <name type="scientific">Aphis glycines</name>
    <name type="common">Soybean aphid</name>
    <dbReference type="NCBI Taxonomy" id="307491"/>
    <lineage>
        <taxon>Eukaryota</taxon>
        <taxon>Metazoa</taxon>
        <taxon>Ecdysozoa</taxon>
        <taxon>Arthropoda</taxon>
        <taxon>Hexapoda</taxon>
        <taxon>Insecta</taxon>
        <taxon>Pterygota</taxon>
        <taxon>Neoptera</taxon>
        <taxon>Paraneoptera</taxon>
        <taxon>Hemiptera</taxon>
        <taxon>Sternorrhyncha</taxon>
        <taxon>Aphidomorpha</taxon>
        <taxon>Aphidoidea</taxon>
        <taxon>Aphididae</taxon>
        <taxon>Aphidini</taxon>
        <taxon>Aphis</taxon>
        <taxon>Aphis</taxon>
    </lineage>
</organism>
<dbReference type="EMBL" id="VYZN01000027">
    <property type="protein sequence ID" value="KAE9535021.1"/>
    <property type="molecule type" value="Genomic_DNA"/>
</dbReference>
<gene>
    <name evidence="1" type="ORF">AGLY_008313</name>
</gene>
<accession>A0A6G0TLX9</accession>
<reference evidence="1 2" key="1">
    <citation type="submission" date="2019-08" db="EMBL/GenBank/DDBJ databases">
        <title>The genome of the soybean aphid Biotype 1, its phylome, world population structure and adaptation to the North American continent.</title>
        <authorList>
            <person name="Giordano R."/>
            <person name="Donthu R.K."/>
            <person name="Hernandez A.G."/>
            <person name="Wright C.L."/>
            <person name="Zimin A.V."/>
        </authorList>
    </citation>
    <scope>NUCLEOTIDE SEQUENCE [LARGE SCALE GENOMIC DNA]</scope>
    <source>
        <tissue evidence="1">Whole aphids</tissue>
    </source>
</reference>
<dbReference type="Proteomes" id="UP000475862">
    <property type="component" value="Unassembled WGS sequence"/>
</dbReference>
<keyword evidence="2" id="KW-1185">Reference proteome</keyword>
<name>A0A6G0TLX9_APHGL</name>
<evidence type="ECO:0000313" key="1">
    <source>
        <dbReference type="EMBL" id="KAE9535021.1"/>
    </source>
</evidence>
<comment type="caution">
    <text evidence="1">The sequence shown here is derived from an EMBL/GenBank/DDBJ whole genome shotgun (WGS) entry which is preliminary data.</text>
</comment>
<evidence type="ECO:0000313" key="2">
    <source>
        <dbReference type="Proteomes" id="UP000475862"/>
    </source>
</evidence>
<dbReference type="AlphaFoldDB" id="A0A6G0TLX9"/>